<dbReference type="AlphaFoldDB" id="L0R5Z2"/>
<evidence type="ECO:0000313" key="3">
    <source>
        <dbReference type="Proteomes" id="UP000010808"/>
    </source>
</evidence>
<reference evidence="2 3" key="1">
    <citation type="submission" date="2012-10" db="EMBL/GenBank/DDBJ databases">
        <authorList>
            <person name="Genoscope - CEA"/>
        </authorList>
    </citation>
    <scope>NUCLEOTIDE SEQUENCE [LARGE SCALE GENOMIC DNA]</scope>
    <source>
        <strain evidence="3">AM13 / DSM 14728</strain>
    </source>
</reference>
<organism evidence="2 3">
    <name type="scientific">Maridesulfovibrio hydrothermalis AM13 = DSM 14728</name>
    <dbReference type="NCBI Taxonomy" id="1121451"/>
    <lineage>
        <taxon>Bacteria</taxon>
        <taxon>Pseudomonadati</taxon>
        <taxon>Thermodesulfobacteriota</taxon>
        <taxon>Desulfovibrionia</taxon>
        <taxon>Desulfovibrionales</taxon>
        <taxon>Desulfovibrionaceae</taxon>
        <taxon>Maridesulfovibrio</taxon>
    </lineage>
</organism>
<accession>L0R5Z2</accession>
<dbReference type="EMBL" id="FO203522">
    <property type="protein sequence ID" value="CCO22108.1"/>
    <property type="molecule type" value="Genomic_DNA"/>
</dbReference>
<feature type="transmembrane region" description="Helical" evidence="1">
    <location>
        <begin position="7"/>
        <end position="28"/>
    </location>
</feature>
<evidence type="ECO:0000313" key="2">
    <source>
        <dbReference type="EMBL" id="CCO22108.1"/>
    </source>
</evidence>
<dbReference type="KEGG" id="dhy:DESAM_10127"/>
<dbReference type="GO" id="GO:0016491">
    <property type="term" value="F:oxidoreductase activity"/>
    <property type="evidence" value="ECO:0007669"/>
    <property type="project" value="UniProtKB-KW"/>
</dbReference>
<proteinExistence type="predicted"/>
<dbReference type="RefSeq" id="WP_015334718.1">
    <property type="nucleotide sequence ID" value="NC_020055.1"/>
</dbReference>
<feature type="transmembrane region" description="Helical" evidence="1">
    <location>
        <begin position="92"/>
        <end position="114"/>
    </location>
</feature>
<keyword evidence="1" id="KW-0472">Membrane</keyword>
<keyword evidence="1" id="KW-1133">Transmembrane helix</keyword>
<dbReference type="PATRIC" id="fig|1121451.3.peg.114"/>
<dbReference type="InterPro" id="IPR047961">
    <property type="entry name" value="Transp_suffix-like"/>
</dbReference>
<evidence type="ECO:0008006" key="4">
    <source>
        <dbReference type="Google" id="ProtNLM"/>
    </source>
</evidence>
<keyword evidence="2" id="KW-0560">Oxidoreductase</keyword>
<dbReference type="NCBIfam" id="NF033684">
    <property type="entry name" value="suffix_2_RND"/>
    <property type="match status" value="1"/>
</dbReference>
<sequence>MEKNWKYYTGISLLWFSVLPYLFVFMILPFWEMSAGESLTIASSLLVFSEVLFLSSIALLGKPFINLLKEKVFAFFKKTPEPVKPIGRARHAVGITMLLCSLVLPTLLMEFTLLVSDDALSHDFTLYMLIAFDALFVASLFVLGGVFWGKFKKLFEWPDKSS</sequence>
<gene>
    <name evidence="2" type="primary">COI</name>
    <name evidence="2" type="ORF">DESAM_10127</name>
</gene>
<dbReference type="Proteomes" id="UP000010808">
    <property type="component" value="Chromosome"/>
</dbReference>
<name>L0R5Z2_9BACT</name>
<keyword evidence="1" id="KW-0812">Transmembrane</keyword>
<dbReference type="HOGENOM" id="CLU_130955_0_0_7"/>
<protein>
    <recommendedName>
        <fullName evidence="4">Transporter suffix domain-containing protein</fullName>
    </recommendedName>
</protein>
<feature type="transmembrane region" description="Helical" evidence="1">
    <location>
        <begin position="126"/>
        <end position="148"/>
    </location>
</feature>
<evidence type="ECO:0000256" key="1">
    <source>
        <dbReference type="SAM" id="Phobius"/>
    </source>
</evidence>
<feature type="transmembrane region" description="Helical" evidence="1">
    <location>
        <begin position="40"/>
        <end position="61"/>
    </location>
</feature>
<keyword evidence="3" id="KW-1185">Reference proteome</keyword>
<dbReference type="eggNOG" id="ENOG503172M">
    <property type="taxonomic scope" value="Bacteria"/>
</dbReference>